<dbReference type="InterPro" id="IPR013785">
    <property type="entry name" value="Aldolase_TIM"/>
</dbReference>
<dbReference type="Proteomes" id="UP001292084">
    <property type="component" value="Unassembled WGS sequence"/>
</dbReference>
<gene>
    <name evidence="9" type="primary">trpF</name>
    <name evidence="11" type="ORF">UFB30_06695</name>
</gene>
<dbReference type="PANTHER" id="PTHR42894">
    <property type="entry name" value="N-(5'-PHOSPHORIBOSYL)ANTHRANILATE ISOMERASE"/>
    <property type="match status" value="1"/>
</dbReference>
<dbReference type="NCBIfam" id="NF002300">
    <property type="entry name" value="PRK01222.1-7"/>
    <property type="match status" value="1"/>
</dbReference>
<evidence type="ECO:0000256" key="7">
    <source>
        <dbReference type="ARBA" id="ARBA00023141"/>
    </source>
</evidence>
<dbReference type="EMBL" id="JAXQNN010000002">
    <property type="protein sequence ID" value="MDZ5711909.1"/>
    <property type="molecule type" value="Genomic_DNA"/>
</dbReference>
<dbReference type="PANTHER" id="PTHR42894:SF1">
    <property type="entry name" value="N-(5'-PHOSPHORIBOSYL)ANTHRANILATE ISOMERASE"/>
    <property type="match status" value="1"/>
</dbReference>
<evidence type="ECO:0000256" key="8">
    <source>
        <dbReference type="ARBA" id="ARBA00023235"/>
    </source>
</evidence>
<keyword evidence="8 9" id="KW-0413">Isomerase</keyword>
<dbReference type="EC" id="5.3.1.24" evidence="3 9"/>
<dbReference type="NCBIfam" id="NF002298">
    <property type="entry name" value="PRK01222.1-4"/>
    <property type="match status" value="1"/>
</dbReference>
<proteinExistence type="inferred from homology"/>
<comment type="catalytic activity">
    <reaction evidence="1 9">
        <text>N-(5-phospho-beta-D-ribosyl)anthranilate = 1-(2-carboxyphenylamino)-1-deoxy-D-ribulose 5-phosphate</text>
        <dbReference type="Rhea" id="RHEA:21540"/>
        <dbReference type="ChEBI" id="CHEBI:18277"/>
        <dbReference type="ChEBI" id="CHEBI:58613"/>
        <dbReference type="EC" id="5.3.1.24"/>
    </reaction>
</comment>
<evidence type="ECO:0000256" key="4">
    <source>
        <dbReference type="ARBA" id="ARBA00022272"/>
    </source>
</evidence>
<dbReference type="CDD" id="cd00405">
    <property type="entry name" value="PRAI"/>
    <property type="match status" value="1"/>
</dbReference>
<dbReference type="RefSeq" id="WP_322420908.1">
    <property type="nucleotide sequence ID" value="NZ_JAXQNN010000002.1"/>
</dbReference>
<comment type="similarity">
    <text evidence="9">Belongs to the TrpF family.</text>
</comment>
<feature type="domain" description="N-(5'phosphoribosyl) anthranilate isomerase (PRAI)" evidence="10">
    <location>
        <begin position="3"/>
        <end position="193"/>
    </location>
</feature>
<name>A0ABU5KKW5_9BACL</name>
<reference evidence="11 12" key="1">
    <citation type="submission" date="2023-12" db="EMBL/GenBank/DDBJ databases">
        <title>Jeotgalibacillus haloalkaliphilus sp. nov., a novel salt-tolerant bacteria, isolated from the estuary of the Fenhe River into the Yellow River.</title>
        <authorList>
            <person name="Li Y."/>
        </authorList>
    </citation>
    <scope>NUCLEOTIDE SEQUENCE [LARGE SCALE GENOMIC DNA]</scope>
    <source>
        <strain evidence="11 12">HH7-29</strain>
    </source>
</reference>
<comment type="pathway">
    <text evidence="2 9">Amino-acid biosynthesis; L-tryptophan biosynthesis; L-tryptophan from chorismate: step 3/5.</text>
</comment>
<evidence type="ECO:0000256" key="3">
    <source>
        <dbReference type="ARBA" id="ARBA00012572"/>
    </source>
</evidence>
<dbReference type="Pfam" id="PF00697">
    <property type="entry name" value="PRAI"/>
    <property type="match status" value="1"/>
</dbReference>
<evidence type="ECO:0000256" key="9">
    <source>
        <dbReference type="HAMAP-Rule" id="MF_00135"/>
    </source>
</evidence>
<evidence type="ECO:0000256" key="5">
    <source>
        <dbReference type="ARBA" id="ARBA00022605"/>
    </source>
</evidence>
<evidence type="ECO:0000313" key="11">
    <source>
        <dbReference type="EMBL" id="MDZ5711909.1"/>
    </source>
</evidence>
<dbReference type="InterPro" id="IPR044643">
    <property type="entry name" value="TrpF_fam"/>
</dbReference>
<dbReference type="InterPro" id="IPR001240">
    <property type="entry name" value="PRAI_dom"/>
</dbReference>
<keyword evidence="12" id="KW-1185">Reference proteome</keyword>
<keyword evidence="5 9" id="KW-0028">Amino-acid biosynthesis</keyword>
<evidence type="ECO:0000256" key="2">
    <source>
        <dbReference type="ARBA" id="ARBA00004664"/>
    </source>
</evidence>
<accession>A0ABU5KKW5</accession>
<dbReference type="InterPro" id="IPR011060">
    <property type="entry name" value="RibuloseP-bd_barrel"/>
</dbReference>
<dbReference type="Gene3D" id="3.20.20.70">
    <property type="entry name" value="Aldolase class I"/>
    <property type="match status" value="1"/>
</dbReference>
<evidence type="ECO:0000256" key="6">
    <source>
        <dbReference type="ARBA" id="ARBA00022822"/>
    </source>
</evidence>
<dbReference type="GO" id="GO:0004640">
    <property type="term" value="F:phosphoribosylanthranilate isomerase activity"/>
    <property type="evidence" value="ECO:0007669"/>
    <property type="project" value="UniProtKB-EC"/>
</dbReference>
<comment type="caution">
    <text evidence="11">The sequence shown here is derived from an EMBL/GenBank/DDBJ whole genome shotgun (WGS) entry which is preliminary data.</text>
</comment>
<evidence type="ECO:0000259" key="10">
    <source>
        <dbReference type="Pfam" id="PF00697"/>
    </source>
</evidence>
<keyword evidence="6 9" id="KW-0822">Tryptophan biosynthesis</keyword>
<sequence length="199" mass="21324">MLVKVCGLMNREDVTAAVENGADYIGFVFAESKRRITYNHAAEISAHVPDSVQKVGVFVNPSVEEVLEAVSAVKLDMIQLHGDESPEFCSLMPKPVIKAFSISDQSDLDQMKHYQVAHILADAPGADYRGGSGHTFDWSILNNSGTKVILAGGLTPGNVAEAIKETSPLGVDVSSGVETDGHKDHEKINAFIREAKGSC</sequence>
<dbReference type="HAMAP" id="MF_00135">
    <property type="entry name" value="PRAI"/>
    <property type="match status" value="1"/>
</dbReference>
<dbReference type="SUPFAM" id="SSF51366">
    <property type="entry name" value="Ribulose-phoshate binding barrel"/>
    <property type="match status" value="1"/>
</dbReference>
<evidence type="ECO:0000256" key="1">
    <source>
        <dbReference type="ARBA" id="ARBA00001164"/>
    </source>
</evidence>
<evidence type="ECO:0000313" key="12">
    <source>
        <dbReference type="Proteomes" id="UP001292084"/>
    </source>
</evidence>
<keyword evidence="7 9" id="KW-0057">Aromatic amino acid biosynthesis</keyword>
<protein>
    <recommendedName>
        <fullName evidence="4 9">N-(5'-phosphoribosyl)anthranilate isomerase</fullName>
        <shortName evidence="9">PRAI</shortName>
        <ecNumber evidence="3 9">5.3.1.24</ecNumber>
    </recommendedName>
</protein>
<organism evidence="11 12">
    <name type="scientific">Jeotgalibacillus haloalkalitolerans</name>
    <dbReference type="NCBI Taxonomy" id="3104292"/>
    <lineage>
        <taxon>Bacteria</taxon>
        <taxon>Bacillati</taxon>
        <taxon>Bacillota</taxon>
        <taxon>Bacilli</taxon>
        <taxon>Bacillales</taxon>
        <taxon>Caryophanaceae</taxon>
        <taxon>Jeotgalibacillus</taxon>
    </lineage>
</organism>